<dbReference type="EMBL" id="BGPR01002254">
    <property type="protein sequence ID" value="GBM70480.1"/>
    <property type="molecule type" value="Genomic_DNA"/>
</dbReference>
<evidence type="ECO:0000259" key="1">
    <source>
        <dbReference type="Pfam" id="PF13843"/>
    </source>
</evidence>
<dbReference type="PANTHER" id="PTHR47055">
    <property type="entry name" value="DDE_TNP_1_7 DOMAIN-CONTAINING PROTEIN"/>
    <property type="match status" value="1"/>
</dbReference>
<evidence type="ECO:0000313" key="3">
    <source>
        <dbReference type="Proteomes" id="UP000499080"/>
    </source>
</evidence>
<evidence type="ECO:0000313" key="2">
    <source>
        <dbReference type="EMBL" id="GBM70480.1"/>
    </source>
</evidence>
<dbReference type="Proteomes" id="UP000499080">
    <property type="component" value="Unassembled WGS sequence"/>
</dbReference>
<dbReference type="InterPro" id="IPR052638">
    <property type="entry name" value="PiggyBac_TE-derived"/>
</dbReference>
<reference evidence="2 3" key="1">
    <citation type="journal article" date="2019" name="Sci. Rep.">
        <title>Orb-weaving spider Araneus ventricosus genome elucidates the spidroin gene catalogue.</title>
        <authorList>
            <person name="Kono N."/>
            <person name="Nakamura H."/>
            <person name="Ohtoshi R."/>
            <person name="Moran D.A.P."/>
            <person name="Shinohara A."/>
            <person name="Yoshida Y."/>
            <person name="Fujiwara M."/>
            <person name="Mori M."/>
            <person name="Tomita M."/>
            <person name="Arakawa K."/>
        </authorList>
    </citation>
    <scope>NUCLEOTIDE SEQUENCE [LARGE SCALE GENOMIC DNA]</scope>
</reference>
<sequence>MISGKSSLELFEMMTENMIVQAVEESNKYAGQKNIHEFCLKIEEFKQFLGGIFYTGYHILPREKTYCENASDSGTTLVSQAMSRIRNFDIKKYLHFNDNAAIDTDRCYKVRPIYTLLNKTLHQFGVFSEHLNIDERMVRCFGRHG</sequence>
<dbReference type="OrthoDB" id="6428043at2759"/>
<dbReference type="PANTHER" id="PTHR47055:SF2">
    <property type="entry name" value="PIGGYBAC TRANSPOSABLE ELEMENT-DERIVED PROTEIN 2-RELATED"/>
    <property type="match status" value="1"/>
</dbReference>
<dbReference type="AlphaFoldDB" id="A0A4Y2HYN4"/>
<proteinExistence type="predicted"/>
<name>A0A4Y2HYN4_ARAVE</name>
<dbReference type="InterPro" id="IPR029526">
    <property type="entry name" value="PGBD"/>
</dbReference>
<organism evidence="2 3">
    <name type="scientific">Araneus ventricosus</name>
    <name type="common">Orbweaver spider</name>
    <name type="synonym">Epeira ventricosa</name>
    <dbReference type="NCBI Taxonomy" id="182803"/>
    <lineage>
        <taxon>Eukaryota</taxon>
        <taxon>Metazoa</taxon>
        <taxon>Ecdysozoa</taxon>
        <taxon>Arthropoda</taxon>
        <taxon>Chelicerata</taxon>
        <taxon>Arachnida</taxon>
        <taxon>Araneae</taxon>
        <taxon>Araneomorphae</taxon>
        <taxon>Entelegynae</taxon>
        <taxon>Araneoidea</taxon>
        <taxon>Araneidae</taxon>
        <taxon>Araneus</taxon>
    </lineage>
</organism>
<gene>
    <name evidence="2" type="primary">CSB-PGBD3_25</name>
    <name evidence="2" type="ORF">AVEN_60080_1</name>
</gene>
<protein>
    <submittedName>
        <fullName evidence="2">Chimeric ERCC6-PGBD3 protein</fullName>
    </submittedName>
</protein>
<feature type="domain" description="PiggyBac transposable element-derived protein" evidence="1">
    <location>
        <begin position="8"/>
        <end position="144"/>
    </location>
</feature>
<accession>A0A4Y2HYN4</accession>
<dbReference type="GO" id="GO:0043565">
    <property type="term" value="F:sequence-specific DNA binding"/>
    <property type="evidence" value="ECO:0007669"/>
    <property type="project" value="TreeGrafter"/>
</dbReference>
<comment type="caution">
    <text evidence="2">The sequence shown here is derived from an EMBL/GenBank/DDBJ whole genome shotgun (WGS) entry which is preliminary data.</text>
</comment>
<keyword evidence="3" id="KW-1185">Reference proteome</keyword>
<dbReference type="Pfam" id="PF13843">
    <property type="entry name" value="DDE_Tnp_1_7"/>
    <property type="match status" value="1"/>
</dbReference>